<name>A0ACC0P806_RHOML</name>
<dbReference type="EMBL" id="CM046391">
    <property type="protein sequence ID" value="KAI8560893.1"/>
    <property type="molecule type" value="Genomic_DNA"/>
</dbReference>
<comment type="caution">
    <text evidence="1">The sequence shown here is derived from an EMBL/GenBank/DDBJ whole genome shotgun (WGS) entry which is preliminary data.</text>
</comment>
<sequence length="75" mass="7976">MAPGKKAMSSVRRSSTLSPTQSSPTEIAVPSQPQDLPPKNSDALGDASFLYSLMAQSGVPLTVEEMSREVLGKRK</sequence>
<dbReference type="Proteomes" id="UP001062846">
    <property type="component" value="Chromosome 4"/>
</dbReference>
<protein>
    <submittedName>
        <fullName evidence="1">Uncharacterized protein</fullName>
    </submittedName>
</protein>
<gene>
    <name evidence="1" type="ORF">RHMOL_Rhmol04G0291500</name>
</gene>
<keyword evidence="2" id="KW-1185">Reference proteome</keyword>
<proteinExistence type="predicted"/>
<evidence type="ECO:0000313" key="2">
    <source>
        <dbReference type="Proteomes" id="UP001062846"/>
    </source>
</evidence>
<reference evidence="1" key="1">
    <citation type="submission" date="2022-02" db="EMBL/GenBank/DDBJ databases">
        <title>Plant Genome Project.</title>
        <authorList>
            <person name="Zhang R.-G."/>
        </authorList>
    </citation>
    <scope>NUCLEOTIDE SEQUENCE</scope>
    <source>
        <strain evidence="1">AT1</strain>
    </source>
</reference>
<accession>A0ACC0P806</accession>
<evidence type="ECO:0000313" key="1">
    <source>
        <dbReference type="EMBL" id="KAI8560893.1"/>
    </source>
</evidence>
<organism evidence="1 2">
    <name type="scientific">Rhododendron molle</name>
    <name type="common">Chinese azalea</name>
    <name type="synonym">Azalea mollis</name>
    <dbReference type="NCBI Taxonomy" id="49168"/>
    <lineage>
        <taxon>Eukaryota</taxon>
        <taxon>Viridiplantae</taxon>
        <taxon>Streptophyta</taxon>
        <taxon>Embryophyta</taxon>
        <taxon>Tracheophyta</taxon>
        <taxon>Spermatophyta</taxon>
        <taxon>Magnoliopsida</taxon>
        <taxon>eudicotyledons</taxon>
        <taxon>Gunneridae</taxon>
        <taxon>Pentapetalae</taxon>
        <taxon>asterids</taxon>
        <taxon>Ericales</taxon>
        <taxon>Ericaceae</taxon>
        <taxon>Ericoideae</taxon>
        <taxon>Rhodoreae</taxon>
        <taxon>Rhododendron</taxon>
    </lineage>
</organism>